<keyword evidence="2" id="KW-1185">Reference proteome</keyword>
<evidence type="ECO:0000313" key="2">
    <source>
        <dbReference type="Proteomes" id="UP000821866"/>
    </source>
</evidence>
<reference evidence="1" key="2">
    <citation type="submission" date="2021-09" db="EMBL/GenBank/DDBJ databases">
        <authorList>
            <person name="Jia N."/>
            <person name="Wang J."/>
            <person name="Shi W."/>
            <person name="Du L."/>
            <person name="Sun Y."/>
            <person name="Zhan W."/>
            <person name="Jiang J."/>
            <person name="Wang Q."/>
            <person name="Zhang B."/>
            <person name="Ji P."/>
            <person name="Sakyi L.B."/>
            <person name="Cui X."/>
            <person name="Yuan T."/>
            <person name="Jiang B."/>
            <person name="Yang W."/>
            <person name="Lam T.T.-Y."/>
            <person name="Chang Q."/>
            <person name="Ding S."/>
            <person name="Wang X."/>
            <person name="Zhu J."/>
            <person name="Ruan X."/>
            <person name="Zhao L."/>
            <person name="Wei J."/>
            <person name="Que T."/>
            <person name="Du C."/>
            <person name="Cheng J."/>
            <person name="Dai P."/>
            <person name="Han X."/>
            <person name="Huang E."/>
            <person name="Gao Y."/>
            <person name="Liu J."/>
            <person name="Shao H."/>
            <person name="Ye R."/>
            <person name="Li L."/>
            <person name="Wei W."/>
            <person name="Wang X."/>
            <person name="Wang C."/>
            <person name="Huo Q."/>
            <person name="Li W."/>
            <person name="Guo W."/>
            <person name="Chen H."/>
            <person name="Chen S."/>
            <person name="Zhou L."/>
            <person name="Zhou L."/>
            <person name="Ni X."/>
            <person name="Tian J."/>
            <person name="Zhou Y."/>
            <person name="Sheng Y."/>
            <person name="Liu T."/>
            <person name="Pan Y."/>
            <person name="Xia L."/>
            <person name="Li J."/>
            <person name="Zhao F."/>
            <person name="Cao W."/>
        </authorList>
    </citation>
    <scope>NUCLEOTIDE SEQUENCE</scope>
    <source>
        <strain evidence="1">Rmic-2018</strain>
        <tissue evidence="1">Larvae</tissue>
    </source>
</reference>
<evidence type="ECO:0000313" key="1">
    <source>
        <dbReference type="EMBL" id="KAH8022233.1"/>
    </source>
</evidence>
<proteinExistence type="predicted"/>
<sequence>MTGNLGLRDTWSLLTVMLDSTHAKASQRKDVSLLLYSSSLTDTEFLATLRDRYRCTDPHTLFSACYGSSNSDLDADISLGEVRAVLLKLCTTSTPTVDRITNKALRNLDTPSLEALTIFSTHNGRLVLFPPPGPMHVSLSSPKTW</sequence>
<name>A0A9J6DK58_RHIMP</name>
<organism evidence="1 2">
    <name type="scientific">Rhipicephalus microplus</name>
    <name type="common">Cattle tick</name>
    <name type="synonym">Boophilus microplus</name>
    <dbReference type="NCBI Taxonomy" id="6941"/>
    <lineage>
        <taxon>Eukaryota</taxon>
        <taxon>Metazoa</taxon>
        <taxon>Ecdysozoa</taxon>
        <taxon>Arthropoda</taxon>
        <taxon>Chelicerata</taxon>
        <taxon>Arachnida</taxon>
        <taxon>Acari</taxon>
        <taxon>Parasitiformes</taxon>
        <taxon>Ixodida</taxon>
        <taxon>Ixodoidea</taxon>
        <taxon>Ixodidae</taxon>
        <taxon>Rhipicephalinae</taxon>
        <taxon>Rhipicephalus</taxon>
        <taxon>Boophilus</taxon>
    </lineage>
</organism>
<dbReference type="EMBL" id="JABSTU010000009">
    <property type="protein sequence ID" value="KAH8022233.1"/>
    <property type="molecule type" value="Genomic_DNA"/>
</dbReference>
<dbReference type="Proteomes" id="UP000821866">
    <property type="component" value="Chromosome 7"/>
</dbReference>
<protein>
    <submittedName>
        <fullName evidence="1">Uncharacterized protein</fullName>
    </submittedName>
</protein>
<comment type="caution">
    <text evidence="1">The sequence shown here is derived from an EMBL/GenBank/DDBJ whole genome shotgun (WGS) entry which is preliminary data.</text>
</comment>
<reference evidence="1" key="1">
    <citation type="journal article" date="2020" name="Cell">
        <title>Large-Scale Comparative Analyses of Tick Genomes Elucidate Their Genetic Diversity and Vector Capacities.</title>
        <authorList>
            <consortium name="Tick Genome and Microbiome Consortium (TIGMIC)"/>
            <person name="Jia N."/>
            <person name="Wang J."/>
            <person name="Shi W."/>
            <person name="Du L."/>
            <person name="Sun Y."/>
            <person name="Zhan W."/>
            <person name="Jiang J.F."/>
            <person name="Wang Q."/>
            <person name="Zhang B."/>
            <person name="Ji P."/>
            <person name="Bell-Sakyi L."/>
            <person name="Cui X.M."/>
            <person name="Yuan T.T."/>
            <person name="Jiang B.G."/>
            <person name="Yang W.F."/>
            <person name="Lam T.T."/>
            <person name="Chang Q.C."/>
            <person name="Ding S.J."/>
            <person name="Wang X.J."/>
            <person name="Zhu J.G."/>
            <person name="Ruan X.D."/>
            <person name="Zhao L."/>
            <person name="Wei J.T."/>
            <person name="Ye R.Z."/>
            <person name="Que T.C."/>
            <person name="Du C.H."/>
            <person name="Zhou Y.H."/>
            <person name="Cheng J.X."/>
            <person name="Dai P.F."/>
            <person name="Guo W.B."/>
            <person name="Han X.H."/>
            <person name="Huang E.J."/>
            <person name="Li L.F."/>
            <person name="Wei W."/>
            <person name="Gao Y.C."/>
            <person name="Liu J.Z."/>
            <person name="Shao H.Z."/>
            <person name="Wang X."/>
            <person name="Wang C.C."/>
            <person name="Yang T.C."/>
            <person name="Huo Q.B."/>
            <person name="Li W."/>
            <person name="Chen H.Y."/>
            <person name="Chen S.E."/>
            <person name="Zhou L.G."/>
            <person name="Ni X.B."/>
            <person name="Tian J.H."/>
            <person name="Sheng Y."/>
            <person name="Liu T."/>
            <person name="Pan Y.S."/>
            <person name="Xia L.Y."/>
            <person name="Li J."/>
            <person name="Zhao F."/>
            <person name="Cao W.C."/>
        </authorList>
    </citation>
    <scope>NUCLEOTIDE SEQUENCE</scope>
    <source>
        <strain evidence="1">Rmic-2018</strain>
    </source>
</reference>
<accession>A0A9J6DK58</accession>
<gene>
    <name evidence="1" type="ORF">HPB51_023111</name>
</gene>
<dbReference type="AlphaFoldDB" id="A0A9J6DK58"/>